<accession>A0A840Z183</accession>
<feature type="signal peptide" evidence="2">
    <location>
        <begin position="1"/>
        <end position="21"/>
    </location>
</feature>
<dbReference type="InterPro" id="IPR007365">
    <property type="entry name" value="TFR-like_dimer_dom"/>
</dbReference>
<feature type="domain" description="Peptidase M28" evidence="5">
    <location>
        <begin position="321"/>
        <end position="446"/>
    </location>
</feature>
<sequence>MIRRVASAIALSGLLTTTALAAPATTQASIESQFDAGVSSADQMAWLKQMASQPNHVGSPHDKANAEFMLAKFKEWGWDAHIETFDVLYPTPIKTLVELTAPEKIVLGGQEPAVAADPDTANLSTALPPYLAYQGDGDVTADVVYVNYGMPDDYKELARRGISVKGKIVIARYGGGWRGLKPKLAQEHGAVGCIIYSDPANDGYATGDPYPKGGARPADGIQRGSVEDMTTFPGDPLTPGVGATKNAKRLTRETSPVILKIPALPMSYADASKILSRLGGPLAPESMRGDLPFAYHLGGDGGVSLHLLVKSDWSLKPIYDVIAMVRGSQYPDRWIIRGNHHDGWVFGAADPLTGNVALMSEAKAIGGLLKTGWRPKRTIVYTSWDGEEPGLLGSTEWAETHADELKKKAVIYLNTDNNERGLLFGQGSHDYQQLFNAVAADVTDPETGVPVKKRTVDMVLASAFDGDGAPPAMLKAAKKGDLALLAAGSGSDYSAFLQHLGIASINMGFTGEGEAGGSYHSAYDSYHHVVHFDDPGLKYGAALSKVVGRMVLRIADAPTPPTHYGDFADTISGYVDDVQKLAEKQRKQDGERDKLLADGTFKVASDPLHPVGPPEAEPDTPYFNFAPLENAAARLTKSAKAYDQAYAARDAGLTPATRTKLNTMLQDIDQLLLDDRGLPGRPWYRNLVTAPGVLTGYGAKTLPGVREAIEDRRFGDVDTYTVRTAKVLDAYADRLDAARRLVEDK</sequence>
<dbReference type="PANTHER" id="PTHR10404:SF46">
    <property type="entry name" value="VACUOLAR PROTEIN SORTING-ASSOCIATED PROTEIN 70"/>
    <property type="match status" value="1"/>
</dbReference>
<comment type="caution">
    <text evidence="6">The sequence shown here is derived from an EMBL/GenBank/DDBJ whole genome shotgun (WGS) entry which is preliminary data.</text>
</comment>
<keyword evidence="6" id="KW-0378">Hydrolase</keyword>
<dbReference type="PANTHER" id="PTHR10404">
    <property type="entry name" value="N-ACETYLATED-ALPHA-LINKED ACIDIC DIPEPTIDASE"/>
    <property type="match status" value="1"/>
</dbReference>
<keyword evidence="6" id="KW-0121">Carboxypeptidase</keyword>
<gene>
    <name evidence="6" type="ORF">FHR23_002633</name>
</gene>
<reference evidence="6 7" key="1">
    <citation type="submission" date="2020-08" db="EMBL/GenBank/DDBJ databases">
        <title>Genomic Encyclopedia of Type Strains, Phase IV (KMG-IV): sequencing the most valuable type-strain genomes for metagenomic binning, comparative biology and taxonomic classification.</title>
        <authorList>
            <person name="Goeker M."/>
        </authorList>
    </citation>
    <scope>NUCLEOTIDE SEQUENCE [LARGE SCALE GENOMIC DNA]</scope>
    <source>
        <strain evidence="6 7">DSM 27203</strain>
    </source>
</reference>
<dbReference type="InterPro" id="IPR046450">
    <property type="entry name" value="PA_dom_sf"/>
</dbReference>
<evidence type="ECO:0000259" key="4">
    <source>
        <dbReference type="Pfam" id="PF04253"/>
    </source>
</evidence>
<dbReference type="SUPFAM" id="SSF53187">
    <property type="entry name" value="Zn-dependent exopeptidases"/>
    <property type="match status" value="1"/>
</dbReference>
<dbReference type="RefSeq" id="WP_184004751.1">
    <property type="nucleotide sequence ID" value="NZ_BAABIF010000030.1"/>
</dbReference>
<dbReference type="Pfam" id="PF04253">
    <property type="entry name" value="TFR_dimer"/>
    <property type="match status" value="1"/>
</dbReference>
<evidence type="ECO:0000259" key="3">
    <source>
        <dbReference type="Pfam" id="PF02225"/>
    </source>
</evidence>
<dbReference type="EMBL" id="JACIJI010000005">
    <property type="protein sequence ID" value="MBB5719685.1"/>
    <property type="molecule type" value="Genomic_DNA"/>
</dbReference>
<dbReference type="Gene3D" id="3.40.630.10">
    <property type="entry name" value="Zn peptidases"/>
    <property type="match status" value="1"/>
</dbReference>
<dbReference type="Gene3D" id="3.50.30.30">
    <property type="match status" value="1"/>
</dbReference>
<feature type="chain" id="PRO_5032637708" evidence="2">
    <location>
        <begin position="22"/>
        <end position="745"/>
    </location>
</feature>
<keyword evidence="6" id="KW-0645">Protease</keyword>
<dbReference type="InterPro" id="IPR039373">
    <property type="entry name" value="Peptidase_M28B"/>
</dbReference>
<dbReference type="InterPro" id="IPR007484">
    <property type="entry name" value="Peptidase_M28"/>
</dbReference>
<dbReference type="Pfam" id="PF04389">
    <property type="entry name" value="Peptidase_M28"/>
    <property type="match status" value="1"/>
</dbReference>
<keyword evidence="2" id="KW-0732">Signal</keyword>
<dbReference type="FunFam" id="3.40.630.10:FF:000101">
    <property type="entry name" value="N-acetylated alpha-linked acidic dipeptidase like 1"/>
    <property type="match status" value="1"/>
</dbReference>
<evidence type="ECO:0000313" key="7">
    <source>
        <dbReference type="Proteomes" id="UP000554342"/>
    </source>
</evidence>
<evidence type="ECO:0000259" key="5">
    <source>
        <dbReference type="Pfam" id="PF04389"/>
    </source>
</evidence>
<dbReference type="GO" id="GO:0004181">
    <property type="term" value="F:metallocarboxypeptidase activity"/>
    <property type="evidence" value="ECO:0007669"/>
    <property type="project" value="UniProtKB-EC"/>
</dbReference>
<comment type="similarity">
    <text evidence="1">Belongs to the peptidase M28 family. M28B subfamily.</text>
</comment>
<protein>
    <submittedName>
        <fullName evidence="6">N-acetylated-alpha-linked acidic dipeptidase</fullName>
        <ecNumber evidence="6">3.4.17.21</ecNumber>
    </submittedName>
</protein>
<dbReference type="SUPFAM" id="SSF47672">
    <property type="entry name" value="Transferrin receptor-like dimerisation domain"/>
    <property type="match status" value="1"/>
</dbReference>
<name>A0A840Z183_9SPHN</name>
<dbReference type="CDD" id="cd02121">
    <property type="entry name" value="PA_GCPII_like"/>
    <property type="match status" value="1"/>
</dbReference>
<dbReference type="Pfam" id="PF02225">
    <property type="entry name" value="PA"/>
    <property type="match status" value="1"/>
</dbReference>
<dbReference type="Proteomes" id="UP000554342">
    <property type="component" value="Unassembled WGS sequence"/>
</dbReference>
<proteinExistence type="inferred from homology"/>
<dbReference type="Gene3D" id="1.20.930.40">
    <property type="entry name" value="Transferrin receptor-like, dimerisation domain"/>
    <property type="match status" value="1"/>
</dbReference>
<dbReference type="AlphaFoldDB" id="A0A840Z183"/>
<dbReference type="InterPro" id="IPR003137">
    <property type="entry name" value="PA_domain"/>
</dbReference>
<feature type="domain" description="PA" evidence="3">
    <location>
        <begin position="139"/>
        <end position="227"/>
    </location>
</feature>
<evidence type="ECO:0000256" key="2">
    <source>
        <dbReference type="SAM" id="SignalP"/>
    </source>
</evidence>
<evidence type="ECO:0000313" key="6">
    <source>
        <dbReference type="EMBL" id="MBB5719685.1"/>
    </source>
</evidence>
<dbReference type="SUPFAM" id="SSF52025">
    <property type="entry name" value="PA domain"/>
    <property type="match status" value="1"/>
</dbReference>
<dbReference type="EC" id="3.4.17.21" evidence="6"/>
<organism evidence="6 7">
    <name type="scientific">Stakelama sediminis</name>
    <dbReference type="NCBI Taxonomy" id="463200"/>
    <lineage>
        <taxon>Bacteria</taxon>
        <taxon>Pseudomonadati</taxon>
        <taxon>Pseudomonadota</taxon>
        <taxon>Alphaproteobacteria</taxon>
        <taxon>Sphingomonadales</taxon>
        <taxon>Sphingomonadaceae</taxon>
        <taxon>Stakelama</taxon>
    </lineage>
</organism>
<evidence type="ECO:0000256" key="1">
    <source>
        <dbReference type="ARBA" id="ARBA00005634"/>
    </source>
</evidence>
<dbReference type="InterPro" id="IPR036757">
    <property type="entry name" value="TFR-like_dimer_dom_sf"/>
</dbReference>
<keyword evidence="7" id="KW-1185">Reference proteome</keyword>
<feature type="domain" description="Transferrin receptor-like dimerisation" evidence="4">
    <location>
        <begin position="624"/>
        <end position="735"/>
    </location>
</feature>